<dbReference type="GO" id="GO:0005789">
    <property type="term" value="C:endoplasmic reticulum membrane"/>
    <property type="evidence" value="ECO:0007669"/>
    <property type="project" value="TreeGrafter"/>
</dbReference>
<evidence type="ECO:0000256" key="13">
    <source>
        <dbReference type="RuleBase" id="RU000581"/>
    </source>
</evidence>
<evidence type="ECO:0000256" key="12">
    <source>
        <dbReference type="ARBA" id="ARBA00023160"/>
    </source>
</evidence>
<reference evidence="15" key="1">
    <citation type="submission" date="2009-11" db="EMBL/GenBank/DDBJ databases">
        <title>Cloning and Expression of Acyl-CoA Delta-9 Desaturase in Hepialus pui.</title>
        <authorList>
            <person name="Zou Z.W."/>
            <person name="Zhou Q."/>
            <person name="Zhang G.R."/>
        </authorList>
    </citation>
    <scope>NUCLEOTIDE SEQUENCE</scope>
</reference>
<keyword evidence="11 14" id="KW-0472">Membrane</keyword>
<dbReference type="InterPro" id="IPR001522">
    <property type="entry name" value="FADS-1_CS"/>
</dbReference>
<evidence type="ECO:0000256" key="3">
    <source>
        <dbReference type="ARBA" id="ARBA00022516"/>
    </source>
</evidence>
<evidence type="ECO:0000256" key="2">
    <source>
        <dbReference type="ARBA" id="ARBA00009295"/>
    </source>
</evidence>
<feature type="transmembrane region" description="Helical" evidence="14">
    <location>
        <begin position="216"/>
        <end position="238"/>
    </location>
</feature>
<dbReference type="PANTHER" id="PTHR11351">
    <property type="entry name" value="ACYL-COA DESATURASE"/>
    <property type="match status" value="1"/>
</dbReference>
<name>D2KCJ1_THIPU</name>
<dbReference type="CDD" id="cd03505">
    <property type="entry name" value="Delta9-FADS-like"/>
    <property type="match status" value="1"/>
</dbReference>
<dbReference type="InterPro" id="IPR015876">
    <property type="entry name" value="Acyl-CoA_DS"/>
</dbReference>
<evidence type="ECO:0000256" key="6">
    <source>
        <dbReference type="ARBA" id="ARBA00022832"/>
    </source>
</evidence>
<protein>
    <submittedName>
        <fullName evidence="15">Acyl-CoA delta-9 desaturase isoform</fullName>
    </submittedName>
</protein>
<keyword evidence="9" id="KW-0408">Iron</keyword>
<comment type="subcellular location">
    <subcellularLocation>
        <location evidence="1">Membrane</location>
        <topology evidence="1">Multi-pass membrane protein</topology>
    </subcellularLocation>
</comment>
<dbReference type="GO" id="GO:0004768">
    <property type="term" value="F:stearoyl-CoA 9-desaturase activity"/>
    <property type="evidence" value="ECO:0007669"/>
    <property type="project" value="TreeGrafter"/>
</dbReference>
<comment type="similarity">
    <text evidence="2 13">Belongs to the fatty acid desaturase type 1 family.</text>
</comment>
<dbReference type="PROSITE" id="PS00476">
    <property type="entry name" value="FATTY_ACID_DESATUR_1"/>
    <property type="match status" value="1"/>
</dbReference>
<evidence type="ECO:0000256" key="11">
    <source>
        <dbReference type="ARBA" id="ARBA00023136"/>
    </source>
</evidence>
<evidence type="ECO:0000256" key="4">
    <source>
        <dbReference type="ARBA" id="ARBA00022692"/>
    </source>
</evidence>
<dbReference type="AlphaFoldDB" id="D2KCJ1"/>
<evidence type="ECO:0000256" key="10">
    <source>
        <dbReference type="ARBA" id="ARBA00023098"/>
    </source>
</evidence>
<sequence length="359" mass="40955">MPPQAEADTSTTGVLYESDVQTKDGGLDREVAGMKYAGSKKYDLVYANIIWFILLHIASLYALYVAFADTMWQTNVFAFVCYLQSGMGITAGVHRLWAHKAFKAKWPLRLTLMLWNTMAFQDSVIDWARDHRVHHKYSDTDADPHNAVRGFFFAHVGWLCCRKSDQVKAKGQLIDMSDLENDPILAFQKKYYMKLMPLVCFILPTVIPVYGWDESWANAFLVPTLLRYAIVLNATWSVNSFAHFFGHRPYDNALNPRENLGVACVALGEGFHNFHHTFPWDYKSSELPFYTLPNPSSAFIDFMAYIGQASDLKTVSNAVVRRRAKRTGDGTHKIWGWDDTDLTAEFKKDVTIHRPTKAN</sequence>
<evidence type="ECO:0000256" key="7">
    <source>
        <dbReference type="ARBA" id="ARBA00022989"/>
    </source>
</evidence>
<evidence type="ECO:0000313" key="15">
    <source>
        <dbReference type="EMBL" id="ADA61010.1"/>
    </source>
</evidence>
<dbReference type="GO" id="GO:0005506">
    <property type="term" value="F:iron ion binding"/>
    <property type="evidence" value="ECO:0007669"/>
    <property type="project" value="TreeGrafter"/>
</dbReference>
<keyword evidence="4 13" id="KW-0812">Transmembrane</keyword>
<keyword evidence="8 13" id="KW-0560">Oxidoreductase</keyword>
<evidence type="ECO:0000256" key="14">
    <source>
        <dbReference type="SAM" id="Phobius"/>
    </source>
</evidence>
<comment type="domain">
    <text evidence="13">The histidine box domains are involved in binding the catalytic metal ions.</text>
</comment>
<feature type="transmembrane region" description="Helical" evidence="14">
    <location>
        <begin position="191"/>
        <end position="210"/>
    </location>
</feature>
<comment type="cofactor">
    <cofactor evidence="13">
        <name>Fe(2+)</name>
        <dbReference type="ChEBI" id="CHEBI:29033"/>
    </cofactor>
</comment>
<evidence type="ECO:0000256" key="5">
    <source>
        <dbReference type="ARBA" id="ARBA00022723"/>
    </source>
</evidence>
<dbReference type="PANTHER" id="PTHR11351:SF31">
    <property type="entry name" value="DESATURASE 1, ISOFORM A-RELATED"/>
    <property type="match status" value="1"/>
</dbReference>
<keyword evidence="3 13" id="KW-0444">Lipid biosynthesis</keyword>
<keyword evidence="6" id="KW-0276">Fatty acid metabolism</keyword>
<evidence type="ECO:0000256" key="1">
    <source>
        <dbReference type="ARBA" id="ARBA00004141"/>
    </source>
</evidence>
<proteinExistence type="evidence at transcript level"/>
<feature type="transmembrane region" description="Helical" evidence="14">
    <location>
        <begin position="76"/>
        <end position="97"/>
    </location>
</feature>
<dbReference type="EMBL" id="GU205814">
    <property type="protein sequence ID" value="ADA61010.1"/>
    <property type="molecule type" value="mRNA"/>
</dbReference>
<feature type="transmembrane region" description="Helical" evidence="14">
    <location>
        <begin position="44"/>
        <end position="64"/>
    </location>
</feature>
<evidence type="ECO:0000256" key="9">
    <source>
        <dbReference type="ARBA" id="ARBA00023004"/>
    </source>
</evidence>
<accession>D2KCJ1</accession>
<keyword evidence="5" id="KW-0479">Metal-binding</keyword>
<evidence type="ECO:0000256" key="8">
    <source>
        <dbReference type="ARBA" id="ARBA00023002"/>
    </source>
</evidence>
<keyword evidence="7 14" id="KW-1133">Transmembrane helix</keyword>
<organism evidence="15">
    <name type="scientific">Thitarodes pui</name>
    <name type="common">Moth</name>
    <name type="synonym">Hepialus pui</name>
    <dbReference type="NCBI Taxonomy" id="507567"/>
    <lineage>
        <taxon>Eukaryota</taxon>
        <taxon>Metazoa</taxon>
        <taxon>Ecdysozoa</taxon>
        <taxon>Arthropoda</taxon>
        <taxon>Hexapoda</taxon>
        <taxon>Insecta</taxon>
        <taxon>Pterygota</taxon>
        <taxon>Neoptera</taxon>
        <taxon>Endopterygota</taxon>
        <taxon>Lepidoptera</taxon>
        <taxon>Glossata</taxon>
        <taxon>Exoporia</taxon>
        <taxon>Hepialoidea</taxon>
        <taxon>Hepialidae</taxon>
        <taxon>Thitarodes</taxon>
    </lineage>
</organism>
<keyword evidence="10" id="KW-0443">Lipid metabolism</keyword>
<dbReference type="PRINTS" id="PR00075">
    <property type="entry name" value="FACDDSATRASE"/>
</dbReference>
<keyword evidence="12 13" id="KW-0275">Fatty acid biosynthesis</keyword>
<dbReference type="GO" id="GO:0006636">
    <property type="term" value="P:unsaturated fatty acid biosynthetic process"/>
    <property type="evidence" value="ECO:0007669"/>
    <property type="project" value="TreeGrafter"/>
</dbReference>